<dbReference type="Proteomes" id="UP000269539">
    <property type="component" value="Unassembled WGS sequence"/>
</dbReference>
<dbReference type="InterPro" id="IPR036305">
    <property type="entry name" value="RGS_sf"/>
</dbReference>
<organism evidence="2 3">
    <name type="scientific">Hortaea werneckii</name>
    <name type="common">Black yeast</name>
    <name type="synonym">Cladosporium werneckii</name>
    <dbReference type="NCBI Taxonomy" id="91943"/>
    <lineage>
        <taxon>Eukaryota</taxon>
        <taxon>Fungi</taxon>
        <taxon>Dikarya</taxon>
        <taxon>Ascomycota</taxon>
        <taxon>Pezizomycotina</taxon>
        <taxon>Dothideomycetes</taxon>
        <taxon>Dothideomycetidae</taxon>
        <taxon>Mycosphaerellales</taxon>
        <taxon>Teratosphaeriaceae</taxon>
        <taxon>Hortaea</taxon>
    </lineage>
</organism>
<reference evidence="2 3" key="1">
    <citation type="journal article" date="2018" name="BMC Genomics">
        <title>Genomic evidence for intraspecific hybridization in a clonal and extremely halotolerant yeast.</title>
        <authorList>
            <person name="Gostincar C."/>
            <person name="Stajich J.E."/>
            <person name="Zupancic J."/>
            <person name="Zalar P."/>
            <person name="Gunde-Cimerman N."/>
        </authorList>
    </citation>
    <scope>NUCLEOTIDE SEQUENCE [LARGE SCALE GENOMIC DNA]</scope>
    <source>
        <strain evidence="2 3">EXF-10513</strain>
    </source>
</reference>
<evidence type="ECO:0000256" key="1">
    <source>
        <dbReference type="SAM" id="MobiDB-lite"/>
    </source>
</evidence>
<dbReference type="SUPFAM" id="SSF48097">
    <property type="entry name" value="Regulator of G-protein signaling, RGS"/>
    <property type="match status" value="1"/>
</dbReference>
<gene>
    <name evidence="2" type="ORF">D0864_17051</name>
</gene>
<name>A0A3M7AK96_HORWE</name>
<evidence type="ECO:0000313" key="2">
    <source>
        <dbReference type="EMBL" id="RMY27986.1"/>
    </source>
</evidence>
<comment type="caution">
    <text evidence="2">The sequence shown here is derived from an EMBL/GenBank/DDBJ whole genome shotgun (WGS) entry which is preliminary data.</text>
</comment>
<sequence>AYIQPNGSREVNLPSDVRDPILNLTSSDLPPAPEALDVAVAKIYELMEESVLVPFLNSAYPQSAHPTVSSCPYDTSEESISRHHDDHSKRGHRNARSSPPPQSAVEPHAHSYAGGSAMNRKSAPSAFTASLNKARFSTKLNPSTSSPAAAHAGSKPDSHTATTTLSDANLSMTGYGSGSGMTDDTGSSGSPLGESPMTPPTSPPMSDASPKRDSGMWKKLGRLSGMKVGKKKSQGGLKEEQ</sequence>
<dbReference type="EMBL" id="QWIO01005448">
    <property type="protein sequence ID" value="RMY27986.1"/>
    <property type="molecule type" value="Genomic_DNA"/>
</dbReference>
<accession>A0A3M7AK96</accession>
<feature type="compositionally biased region" description="Polar residues" evidence="1">
    <location>
        <begin position="138"/>
        <end position="147"/>
    </location>
</feature>
<evidence type="ECO:0000313" key="3">
    <source>
        <dbReference type="Proteomes" id="UP000269539"/>
    </source>
</evidence>
<feature type="compositionally biased region" description="Basic and acidic residues" evidence="1">
    <location>
        <begin position="79"/>
        <end position="88"/>
    </location>
</feature>
<dbReference type="AlphaFoldDB" id="A0A3M7AK96"/>
<feature type="region of interest" description="Disordered" evidence="1">
    <location>
        <begin position="138"/>
        <end position="241"/>
    </location>
</feature>
<feature type="non-terminal residue" evidence="2">
    <location>
        <position position="1"/>
    </location>
</feature>
<dbReference type="Gene3D" id="1.10.167.10">
    <property type="entry name" value="Regulator of G-protein Signalling 4, domain 2"/>
    <property type="match status" value="1"/>
</dbReference>
<dbReference type="InterPro" id="IPR044926">
    <property type="entry name" value="RGS_subdomain_2"/>
</dbReference>
<feature type="compositionally biased region" description="Low complexity" evidence="1">
    <location>
        <begin position="180"/>
        <end position="190"/>
    </location>
</feature>
<evidence type="ECO:0008006" key="4">
    <source>
        <dbReference type="Google" id="ProtNLM"/>
    </source>
</evidence>
<feature type="compositionally biased region" description="Polar residues" evidence="1">
    <location>
        <begin position="64"/>
        <end position="73"/>
    </location>
</feature>
<proteinExistence type="predicted"/>
<protein>
    <recommendedName>
        <fullName evidence="4">RGS domain-containing protein</fullName>
    </recommendedName>
</protein>
<feature type="region of interest" description="Disordered" evidence="1">
    <location>
        <begin position="64"/>
        <end position="125"/>
    </location>
</feature>
<feature type="compositionally biased region" description="Polar residues" evidence="1">
    <location>
        <begin position="159"/>
        <end position="170"/>
    </location>
</feature>